<reference evidence="3" key="1">
    <citation type="journal article" date="2019" name="Int. J. Syst. Evol. Microbiol.">
        <title>The Global Catalogue of Microorganisms (GCM) 10K type strain sequencing project: providing services to taxonomists for standard genome sequencing and annotation.</title>
        <authorList>
            <consortium name="The Broad Institute Genomics Platform"/>
            <consortium name="The Broad Institute Genome Sequencing Center for Infectious Disease"/>
            <person name="Wu L."/>
            <person name="Ma J."/>
        </authorList>
    </citation>
    <scope>NUCLEOTIDE SEQUENCE [LARGE SCALE GENOMIC DNA]</scope>
    <source>
        <strain evidence="3">JCM 18324</strain>
    </source>
</reference>
<feature type="transmembrane region" description="Helical" evidence="1">
    <location>
        <begin position="123"/>
        <end position="143"/>
    </location>
</feature>
<feature type="transmembrane region" description="Helical" evidence="1">
    <location>
        <begin position="55"/>
        <end position="76"/>
    </location>
</feature>
<organism evidence="2 3">
    <name type="scientific">Streptomyces sanyensis</name>
    <dbReference type="NCBI Taxonomy" id="568869"/>
    <lineage>
        <taxon>Bacteria</taxon>
        <taxon>Bacillati</taxon>
        <taxon>Actinomycetota</taxon>
        <taxon>Actinomycetes</taxon>
        <taxon>Kitasatosporales</taxon>
        <taxon>Streptomycetaceae</taxon>
        <taxon>Streptomyces</taxon>
    </lineage>
</organism>
<sequence>MGRRWRGIGLVLAAHGSAAVLALAVFAAVRDRLPDPMATHFSGAGPDGFTALARWPWVVLGVLLGVGALVGAVLWAGSRRGGLPRATVAAVAGVPGVLGLALAAVPLANTDLADASAAEFDPLMLPVMALAGVLSGTVVGLLLGPDPEARPEAAAAEAPLELAAGERAVWSRAAGARSAVWLAAALLVASAALSALSQWLPAAVLLSVAVVAAASTLVRVVVDDRGLSLVWFGLPWFRKRIPLEQIETAGSRDVAPFAEFGGWGYRVRPGSRGLVLYAGQALSLRLRTGKEFVVTVEDSRSAAALLNALISRRGTEG</sequence>
<keyword evidence="1" id="KW-0472">Membrane</keyword>
<dbReference type="RefSeq" id="WP_345615783.1">
    <property type="nucleotide sequence ID" value="NZ_BAABJV010000019.1"/>
</dbReference>
<feature type="transmembrane region" description="Helical" evidence="1">
    <location>
        <begin position="179"/>
        <end position="196"/>
    </location>
</feature>
<protein>
    <submittedName>
        <fullName evidence="2">DUF1648 domain-containing protein</fullName>
    </submittedName>
</protein>
<comment type="caution">
    <text evidence="2">The sequence shown here is derived from an EMBL/GenBank/DDBJ whole genome shotgun (WGS) entry which is preliminary data.</text>
</comment>
<accession>A0ABP9BA35</accession>
<keyword evidence="1" id="KW-1133">Transmembrane helix</keyword>
<evidence type="ECO:0000313" key="3">
    <source>
        <dbReference type="Proteomes" id="UP001501147"/>
    </source>
</evidence>
<dbReference type="EMBL" id="BAABJV010000019">
    <property type="protein sequence ID" value="GAA4792579.1"/>
    <property type="molecule type" value="Genomic_DNA"/>
</dbReference>
<name>A0ABP9BA35_9ACTN</name>
<keyword evidence="3" id="KW-1185">Reference proteome</keyword>
<feature type="transmembrane region" description="Helical" evidence="1">
    <location>
        <begin position="202"/>
        <end position="222"/>
    </location>
</feature>
<gene>
    <name evidence="2" type="ORF">GCM10023329_50800</name>
</gene>
<keyword evidence="1" id="KW-0812">Transmembrane</keyword>
<evidence type="ECO:0000313" key="2">
    <source>
        <dbReference type="EMBL" id="GAA4792579.1"/>
    </source>
</evidence>
<dbReference type="Proteomes" id="UP001501147">
    <property type="component" value="Unassembled WGS sequence"/>
</dbReference>
<proteinExistence type="predicted"/>
<feature type="transmembrane region" description="Helical" evidence="1">
    <location>
        <begin position="88"/>
        <end position="108"/>
    </location>
</feature>
<evidence type="ECO:0000256" key="1">
    <source>
        <dbReference type="SAM" id="Phobius"/>
    </source>
</evidence>